<evidence type="ECO:0000313" key="1">
    <source>
        <dbReference type="EMBL" id="MEX6431298.1"/>
    </source>
</evidence>
<protein>
    <submittedName>
        <fullName evidence="1">IS66 family transposase</fullName>
    </submittedName>
</protein>
<reference evidence="1 2" key="1">
    <citation type="submission" date="2024-07" db="EMBL/GenBank/DDBJ databases">
        <title>Draft Genome Sequence of Ferrimicrobium acidiphilum Strain YE2023, Isolated from a Pulp of Bioleach Reactor.</title>
        <authorList>
            <person name="Elkina Y.A."/>
            <person name="Bulaeva A.G."/>
            <person name="Beletsky A.V."/>
            <person name="Mardanov A.V."/>
        </authorList>
    </citation>
    <scope>NUCLEOTIDE SEQUENCE [LARGE SCALE GENOMIC DNA]</scope>
    <source>
        <strain evidence="1 2">YE2023</strain>
    </source>
</reference>
<proteinExistence type="predicted"/>
<evidence type="ECO:0000313" key="2">
    <source>
        <dbReference type="Proteomes" id="UP001560267"/>
    </source>
</evidence>
<feature type="non-terminal residue" evidence="1">
    <location>
        <position position="1"/>
    </location>
</feature>
<comment type="caution">
    <text evidence="1">The sequence shown here is derived from an EMBL/GenBank/DDBJ whole genome shotgun (WGS) entry which is preliminary data.</text>
</comment>
<dbReference type="Proteomes" id="UP001560267">
    <property type="component" value="Unassembled WGS sequence"/>
</dbReference>
<organism evidence="1 2">
    <name type="scientific">Ferrimicrobium acidiphilum</name>
    <dbReference type="NCBI Taxonomy" id="121039"/>
    <lineage>
        <taxon>Bacteria</taxon>
        <taxon>Bacillati</taxon>
        <taxon>Actinomycetota</taxon>
        <taxon>Acidimicrobiia</taxon>
        <taxon>Acidimicrobiales</taxon>
        <taxon>Acidimicrobiaceae</taxon>
        <taxon>Ferrimicrobium</taxon>
    </lineage>
</organism>
<keyword evidence="2" id="KW-1185">Reference proteome</keyword>
<dbReference type="EMBL" id="JBFSHR010000554">
    <property type="protein sequence ID" value="MEX6431298.1"/>
    <property type="molecule type" value="Genomic_DNA"/>
</dbReference>
<gene>
    <name evidence="1" type="ORF">AB6A68_16000</name>
</gene>
<sequence length="67" mass="7440">VAHHARQALEEGTTERLRAEADFARILGAMDTTRKSEAGDPTLHPGAAKVLATLDREWEGLCRHEEF</sequence>
<accession>A0ABV3Y6V3</accession>
<feature type="non-terminal residue" evidence="1">
    <location>
        <position position="67"/>
    </location>
</feature>
<name>A0ABV3Y6V3_9ACTN</name>